<feature type="transmembrane region" description="Helical" evidence="7">
    <location>
        <begin position="12"/>
        <end position="34"/>
    </location>
</feature>
<gene>
    <name evidence="10" type="ORF">GONAM_09_01460</name>
</gene>
<name>K6WJG9_9ACTN</name>
<feature type="transmembrane region" description="Helical" evidence="7">
    <location>
        <begin position="157"/>
        <end position="176"/>
    </location>
</feature>
<dbReference type="GO" id="GO:0005886">
    <property type="term" value="C:plasma membrane"/>
    <property type="evidence" value="ECO:0007669"/>
    <property type="project" value="TreeGrafter"/>
</dbReference>
<keyword evidence="3" id="KW-0813">Transport</keyword>
<feature type="domain" description="Cation efflux protein transmembrane" evidence="8">
    <location>
        <begin position="14"/>
        <end position="207"/>
    </location>
</feature>
<dbReference type="InterPro" id="IPR027470">
    <property type="entry name" value="Cation_efflux_CTD"/>
</dbReference>
<dbReference type="InterPro" id="IPR036837">
    <property type="entry name" value="Cation_efflux_CTD_sf"/>
</dbReference>
<dbReference type="Gene3D" id="1.20.1510.10">
    <property type="entry name" value="Cation efflux protein transmembrane domain"/>
    <property type="match status" value="1"/>
</dbReference>
<feature type="transmembrane region" description="Helical" evidence="7">
    <location>
        <begin position="114"/>
        <end position="136"/>
    </location>
</feature>
<dbReference type="InterPro" id="IPR058533">
    <property type="entry name" value="Cation_efflux_TM"/>
</dbReference>
<dbReference type="GO" id="GO:0015086">
    <property type="term" value="F:cadmium ion transmembrane transporter activity"/>
    <property type="evidence" value="ECO:0007669"/>
    <property type="project" value="TreeGrafter"/>
</dbReference>
<proteinExistence type="inferred from homology"/>
<protein>
    <submittedName>
        <fullName evidence="10">Putative cation efflux protein</fullName>
    </submittedName>
</protein>
<dbReference type="PANTHER" id="PTHR43840">
    <property type="entry name" value="MITOCHONDRIAL METAL TRANSPORTER 1-RELATED"/>
    <property type="match status" value="1"/>
</dbReference>
<feature type="transmembrane region" description="Helical" evidence="7">
    <location>
        <begin position="83"/>
        <end position="102"/>
    </location>
</feature>
<keyword evidence="6 7" id="KW-0472">Membrane</keyword>
<evidence type="ECO:0000256" key="4">
    <source>
        <dbReference type="ARBA" id="ARBA00022692"/>
    </source>
</evidence>
<keyword evidence="4 7" id="KW-0812">Transmembrane</keyword>
<keyword evidence="11" id="KW-1185">Reference proteome</keyword>
<dbReference type="RefSeq" id="WP_006865760.1">
    <property type="nucleotide sequence ID" value="NZ_BAHE01000009.1"/>
</dbReference>
<organism evidence="10 11">
    <name type="scientific">Gordonia namibiensis NBRC 108229</name>
    <dbReference type="NCBI Taxonomy" id="1208314"/>
    <lineage>
        <taxon>Bacteria</taxon>
        <taxon>Bacillati</taxon>
        <taxon>Actinomycetota</taxon>
        <taxon>Actinomycetes</taxon>
        <taxon>Mycobacteriales</taxon>
        <taxon>Gordoniaceae</taxon>
        <taxon>Gordonia</taxon>
    </lineage>
</organism>
<dbReference type="NCBIfam" id="TIGR01297">
    <property type="entry name" value="CDF"/>
    <property type="match status" value="1"/>
</dbReference>
<dbReference type="InterPro" id="IPR002524">
    <property type="entry name" value="Cation_efflux"/>
</dbReference>
<evidence type="ECO:0000256" key="2">
    <source>
        <dbReference type="ARBA" id="ARBA00008114"/>
    </source>
</evidence>
<dbReference type="AlphaFoldDB" id="K6WJG9"/>
<dbReference type="Pfam" id="PF01545">
    <property type="entry name" value="Cation_efflux"/>
    <property type="match status" value="1"/>
</dbReference>
<dbReference type="Proteomes" id="UP000035058">
    <property type="component" value="Unassembled WGS sequence"/>
</dbReference>
<dbReference type="Gene3D" id="3.30.70.1350">
    <property type="entry name" value="Cation efflux protein, cytoplasmic domain"/>
    <property type="match status" value="1"/>
</dbReference>
<dbReference type="InterPro" id="IPR050291">
    <property type="entry name" value="CDF_Transporter"/>
</dbReference>
<accession>K6WJG9</accession>
<comment type="caution">
    <text evidence="10">The sequence shown here is derived from an EMBL/GenBank/DDBJ whole genome shotgun (WGS) entry which is preliminary data.</text>
</comment>
<comment type="similarity">
    <text evidence="2">Belongs to the cation diffusion facilitator (CDF) transporter (TC 2.A.4) family.</text>
</comment>
<evidence type="ECO:0000259" key="8">
    <source>
        <dbReference type="Pfam" id="PF01545"/>
    </source>
</evidence>
<dbReference type="SUPFAM" id="SSF161111">
    <property type="entry name" value="Cation efflux protein transmembrane domain-like"/>
    <property type="match status" value="1"/>
</dbReference>
<evidence type="ECO:0000256" key="6">
    <source>
        <dbReference type="ARBA" id="ARBA00023136"/>
    </source>
</evidence>
<dbReference type="PANTHER" id="PTHR43840:SF15">
    <property type="entry name" value="MITOCHONDRIAL METAL TRANSPORTER 1-RELATED"/>
    <property type="match status" value="1"/>
</dbReference>
<evidence type="ECO:0000313" key="10">
    <source>
        <dbReference type="EMBL" id="GAB99500.1"/>
    </source>
</evidence>
<evidence type="ECO:0000256" key="1">
    <source>
        <dbReference type="ARBA" id="ARBA00004141"/>
    </source>
</evidence>
<evidence type="ECO:0000256" key="3">
    <source>
        <dbReference type="ARBA" id="ARBA00022448"/>
    </source>
</evidence>
<keyword evidence="5 7" id="KW-1133">Transmembrane helix</keyword>
<sequence>MTSGQRRNLARFAVLSIVTALVVFGLKLLAWWITGSVGLLSDALESIVNVVAAVGAFVALRVAAKPPDRGHNFGHTKAEYFSAVFEGVLIVVAAVIIVVTAIDRLINPRELEDVGLGLGISVGATVLNAAVGLILIHAGRKHRSLTLEADGKHLMTDVATTVGVLVGVFLVALTGWLPLDPLIAIAVAINIMVVGSRLVWRSGAGLMDSALPAEQRSAIDDVLDRHRADGIVFHDIRTREAGHERFLQLHMLVPGDWSVQRAHDLTEVVEDELHAAVPDLNITTHVEPVNDPRAYEDWRLE</sequence>
<dbReference type="GO" id="GO:0015093">
    <property type="term" value="F:ferrous iron transmembrane transporter activity"/>
    <property type="evidence" value="ECO:0007669"/>
    <property type="project" value="TreeGrafter"/>
</dbReference>
<dbReference type="EMBL" id="BAHE01000009">
    <property type="protein sequence ID" value="GAB99500.1"/>
    <property type="molecule type" value="Genomic_DNA"/>
</dbReference>
<reference evidence="10 11" key="1">
    <citation type="submission" date="2012-08" db="EMBL/GenBank/DDBJ databases">
        <title>Whole genome shotgun sequence of Gordonia namibiensis NBRC 108229.</title>
        <authorList>
            <person name="Isaki-Nakamura S."/>
            <person name="Hosoyama A."/>
            <person name="Tsuchikane K."/>
            <person name="Katsumata H."/>
            <person name="Baba S."/>
            <person name="Yamazaki S."/>
            <person name="Fujita N."/>
        </authorList>
    </citation>
    <scope>NUCLEOTIDE SEQUENCE [LARGE SCALE GENOMIC DNA]</scope>
    <source>
        <strain evidence="10 11">NBRC 108229</strain>
    </source>
</reference>
<dbReference type="Pfam" id="PF16916">
    <property type="entry name" value="ZT_dimer"/>
    <property type="match status" value="1"/>
</dbReference>
<dbReference type="SUPFAM" id="SSF160240">
    <property type="entry name" value="Cation efflux protein cytoplasmic domain-like"/>
    <property type="match status" value="1"/>
</dbReference>
<dbReference type="GO" id="GO:0006882">
    <property type="term" value="P:intracellular zinc ion homeostasis"/>
    <property type="evidence" value="ECO:0007669"/>
    <property type="project" value="TreeGrafter"/>
</dbReference>
<dbReference type="GO" id="GO:0015341">
    <property type="term" value="F:zinc efflux antiporter activity"/>
    <property type="evidence" value="ECO:0007669"/>
    <property type="project" value="TreeGrafter"/>
</dbReference>
<evidence type="ECO:0000256" key="5">
    <source>
        <dbReference type="ARBA" id="ARBA00022989"/>
    </source>
</evidence>
<dbReference type="InterPro" id="IPR027469">
    <property type="entry name" value="Cation_efflux_TMD_sf"/>
</dbReference>
<evidence type="ECO:0000313" key="11">
    <source>
        <dbReference type="Proteomes" id="UP000035058"/>
    </source>
</evidence>
<feature type="domain" description="Cation efflux protein cytoplasmic" evidence="9">
    <location>
        <begin position="211"/>
        <end position="288"/>
    </location>
</feature>
<comment type="subcellular location">
    <subcellularLocation>
        <location evidence="1">Membrane</location>
        <topology evidence="1">Multi-pass membrane protein</topology>
    </subcellularLocation>
</comment>
<feature type="transmembrane region" description="Helical" evidence="7">
    <location>
        <begin position="182"/>
        <end position="200"/>
    </location>
</feature>
<evidence type="ECO:0000256" key="7">
    <source>
        <dbReference type="SAM" id="Phobius"/>
    </source>
</evidence>
<feature type="transmembrane region" description="Helical" evidence="7">
    <location>
        <begin position="46"/>
        <end position="63"/>
    </location>
</feature>
<evidence type="ECO:0000259" key="9">
    <source>
        <dbReference type="Pfam" id="PF16916"/>
    </source>
</evidence>